<dbReference type="CDD" id="cd04301">
    <property type="entry name" value="NAT_SF"/>
    <property type="match status" value="1"/>
</dbReference>
<dbReference type="GO" id="GO:0016747">
    <property type="term" value="F:acyltransferase activity, transferring groups other than amino-acyl groups"/>
    <property type="evidence" value="ECO:0007669"/>
    <property type="project" value="InterPro"/>
</dbReference>
<comment type="caution">
    <text evidence="13">The sequence shown here is derived from an EMBL/GenBank/DDBJ whole genome shotgun (WGS) entry which is preliminary data.</text>
</comment>
<sequence length="677" mass="76455">MDLDPQQPRIPKTKLEKENTRRLIVVLENACLETYKLSSGSSTRNGEAKYALLNCDEHQGILAKMKRDISDARPDITHQCLLTLLDSPLNKAGLMQVFIHTSQGVLIEVNPQVRIPRTFKRFSGLMVQLLHKLKIIQMNGSEVLLKVIKNPITDHLPINCHKITLSGDAPTTKITDYLPTIPKDKSICVFVGAMAHGQDNFADAIVDEKVSISNYSLSASVACVMSDITYTHLKKEDIEALQLLHKQTLTGVPPDSGFYLTMQLVSDCLCLVGKNDAGEILSFITGRCVEGIVHVLTLSVSEKYRRQGIATTLIRKLLSELSEDEIARVEIHTGGSTDEANVFCTSLGLEERHLPDHLKAENGTSYHALDLLTDEFDDLKRERDAYISFDSVATSIKDQFESQADDDETIRLIERLEKETTEKKSKLDELEKEKLNLEREMRELDAEEEELQGEETAYLRQRSTRLLDDQESIQDQISEQHSLNEAQAELARLERTNVWADVFTISSDSGIGTIAGLRLGRINQNVEWSEINAAWGHLALLLYSVANKLNFEFMNARIIPLGSFSKIEKATLTQNVLKWETLELYHPGSALSMLHTRRFDQAMITFLDMLRQLLDWISARDMTVKWPYKITKERIGDNSIRLPGQFTGDKTADEEWTRALRGLLGTSKVLVQWTTSE</sequence>
<evidence type="ECO:0000313" key="13">
    <source>
        <dbReference type="EMBL" id="TIC02432.1"/>
    </source>
</evidence>
<dbReference type="Gene3D" id="3.40.1280.10">
    <property type="match status" value="1"/>
</dbReference>
<evidence type="ECO:0000259" key="12">
    <source>
        <dbReference type="PROSITE" id="PS51186"/>
    </source>
</evidence>
<proteinExistence type="inferred from homology"/>
<reference evidence="13 14" key="1">
    <citation type="submission" date="2019-03" db="EMBL/GenBank/DDBJ databases">
        <title>Sequencing 25 genomes of Wallemia mellicola.</title>
        <authorList>
            <person name="Gostincar C."/>
        </authorList>
    </citation>
    <scope>NUCLEOTIDE SEQUENCE [LARGE SCALE GENOMIC DNA]</scope>
    <source>
        <strain evidence="13 14">EXF-1262</strain>
    </source>
</reference>
<dbReference type="PROSITE" id="PS51186">
    <property type="entry name" value="GNAT"/>
    <property type="match status" value="1"/>
</dbReference>
<dbReference type="Pfam" id="PF03587">
    <property type="entry name" value="EMG1"/>
    <property type="match status" value="1"/>
</dbReference>
<dbReference type="GO" id="GO:0019843">
    <property type="term" value="F:rRNA binding"/>
    <property type="evidence" value="ECO:0007669"/>
    <property type="project" value="UniProtKB-KW"/>
</dbReference>
<organism evidence="13 14">
    <name type="scientific">Wallemia mellicola</name>
    <dbReference type="NCBI Taxonomy" id="1708541"/>
    <lineage>
        <taxon>Eukaryota</taxon>
        <taxon>Fungi</taxon>
        <taxon>Dikarya</taxon>
        <taxon>Basidiomycota</taxon>
        <taxon>Wallemiomycotina</taxon>
        <taxon>Wallemiomycetes</taxon>
        <taxon>Wallemiales</taxon>
        <taxon>Wallemiaceae</taxon>
        <taxon>Wallemia</taxon>
    </lineage>
</organism>
<evidence type="ECO:0000313" key="14">
    <source>
        <dbReference type="Proteomes" id="UP000307169"/>
    </source>
</evidence>
<evidence type="ECO:0000256" key="7">
    <source>
        <dbReference type="ARBA" id="ARBA00022691"/>
    </source>
</evidence>
<dbReference type="AlphaFoldDB" id="A0A4T0RZP6"/>
<dbReference type="GO" id="GO:0070475">
    <property type="term" value="P:rRNA base methylation"/>
    <property type="evidence" value="ECO:0007669"/>
    <property type="project" value="InterPro"/>
</dbReference>
<comment type="similarity">
    <text evidence="2">Belongs to the class IV-like SAM-binding methyltransferase superfamily. RNA methyltransferase NEP1 family.</text>
</comment>
<evidence type="ECO:0000256" key="5">
    <source>
        <dbReference type="ARBA" id="ARBA00022603"/>
    </source>
</evidence>
<name>A0A4T0RZP6_9BASI</name>
<dbReference type="Gene3D" id="1.10.418.40">
    <property type="entry name" value="Autophagy protein 6/Beclin 1"/>
    <property type="match status" value="1"/>
</dbReference>
<keyword evidence="6" id="KW-0808">Transferase</keyword>
<evidence type="ECO:0000256" key="4">
    <source>
        <dbReference type="ARBA" id="ARBA00022552"/>
    </source>
</evidence>
<dbReference type="InterPro" id="IPR000182">
    <property type="entry name" value="GNAT_dom"/>
</dbReference>
<evidence type="ECO:0000256" key="3">
    <source>
        <dbReference type="ARBA" id="ARBA00022517"/>
    </source>
</evidence>
<dbReference type="SUPFAM" id="SSF55729">
    <property type="entry name" value="Acyl-CoA N-acyltransferases (Nat)"/>
    <property type="match status" value="1"/>
</dbReference>
<dbReference type="InterPro" id="IPR005304">
    <property type="entry name" value="Rbsml_bgen_MeTrfase_EMG1/NEP1"/>
</dbReference>
<dbReference type="CDD" id="cd18088">
    <property type="entry name" value="Nep1-like"/>
    <property type="match status" value="1"/>
</dbReference>
<dbReference type="InterPro" id="IPR029026">
    <property type="entry name" value="tRNA_m1G_MTases_N"/>
</dbReference>
<dbReference type="GO" id="GO:0070037">
    <property type="term" value="F:rRNA (pseudouridine) methyltransferase activity"/>
    <property type="evidence" value="ECO:0007669"/>
    <property type="project" value="InterPro"/>
</dbReference>
<dbReference type="InterPro" id="IPR041691">
    <property type="entry name" value="Atg6/beclin_CC"/>
</dbReference>
<dbReference type="InterPro" id="IPR038274">
    <property type="entry name" value="Atg6/Beclin_C_sf"/>
</dbReference>
<keyword evidence="11" id="KW-0175">Coiled coil</keyword>
<keyword evidence="9" id="KW-0694">RNA-binding</keyword>
<evidence type="ECO:0000256" key="8">
    <source>
        <dbReference type="ARBA" id="ARBA00022730"/>
    </source>
</evidence>
<keyword evidence="5" id="KW-0489">Methyltransferase</keyword>
<comment type="subcellular location">
    <subcellularLocation>
        <location evidence="1">Nucleus</location>
        <location evidence="1">Nucleolus</location>
    </subcellularLocation>
</comment>
<keyword evidence="7" id="KW-0949">S-adenosyl-L-methionine</keyword>
<dbReference type="EMBL" id="SPRH01000012">
    <property type="protein sequence ID" value="TIC02432.1"/>
    <property type="molecule type" value="Genomic_DNA"/>
</dbReference>
<dbReference type="SUPFAM" id="SSF75217">
    <property type="entry name" value="alpha/beta knot"/>
    <property type="match status" value="1"/>
</dbReference>
<dbReference type="InterPro" id="IPR029028">
    <property type="entry name" value="Alpha/beta_knot_MTases"/>
</dbReference>
<dbReference type="InterPro" id="IPR040455">
    <property type="entry name" value="Atg6_BARA"/>
</dbReference>
<dbReference type="Gene3D" id="3.40.630.30">
    <property type="match status" value="1"/>
</dbReference>
<gene>
    <name evidence="13" type="ORF">E3Q17_01461</name>
</gene>
<keyword evidence="4" id="KW-0698">rRNA processing</keyword>
<evidence type="ECO:0000256" key="10">
    <source>
        <dbReference type="ARBA" id="ARBA00023242"/>
    </source>
</evidence>
<dbReference type="PANTHER" id="PTHR12636:SF5">
    <property type="entry name" value="RIBOSOMAL RNA SMALL SUBUNIT METHYLTRANSFERASE NEP1"/>
    <property type="match status" value="1"/>
</dbReference>
<evidence type="ECO:0000256" key="6">
    <source>
        <dbReference type="ARBA" id="ARBA00022679"/>
    </source>
</evidence>
<dbReference type="GO" id="GO:0032040">
    <property type="term" value="C:small-subunit processome"/>
    <property type="evidence" value="ECO:0007669"/>
    <property type="project" value="TreeGrafter"/>
</dbReference>
<dbReference type="Pfam" id="PF00583">
    <property type="entry name" value="Acetyltransf_1"/>
    <property type="match status" value="1"/>
</dbReference>
<dbReference type="Pfam" id="PF04111">
    <property type="entry name" value="APG6"/>
    <property type="match status" value="1"/>
</dbReference>
<evidence type="ECO:0000256" key="11">
    <source>
        <dbReference type="SAM" id="Coils"/>
    </source>
</evidence>
<keyword evidence="10" id="KW-0539">Nucleus</keyword>
<dbReference type="FunFam" id="3.40.1280.10:FF:000003">
    <property type="entry name" value="Ribosomal RNA small subunit methyltransferase"/>
    <property type="match status" value="1"/>
</dbReference>
<protein>
    <submittedName>
        <fullName evidence="13">Autophagy protein 6</fullName>
    </submittedName>
</protein>
<keyword evidence="8" id="KW-0699">rRNA-binding</keyword>
<dbReference type="Pfam" id="PF17675">
    <property type="entry name" value="APG6_N"/>
    <property type="match status" value="1"/>
</dbReference>
<evidence type="ECO:0000256" key="1">
    <source>
        <dbReference type="ARBA" id="ARBA00004604"/>
    </source>
</evidence>
<dbReference type="PANTHER" id="PTHR12636">
    <property type="entry name" value="NEP1/MRA1"/>
    <property type="match status" value="1"/>
</dbReference>
<feature type="domain" description="N-acetyltransferase" evidence="12">
    <location>
        <begin position="228"/>
        <end position="375"/>
    </location>
</feature>
<accession>A0A4T0RZP6</accession>
<dbReference type="Proteomes" id="UP000307169">
    <property type="component" value="Unassembled WGS sequence"/>
</dbReference>
<dbReference type="InterPro" id="IPR016181">
    <property type="entry name" value="Acyl_CoA_acyltransferase"/>
</dbReference>
<keyword evidence="3" id="KW-0690">Ribosome biogenesis</keyword>
<feature type="coiled-coil region" evidence="11">
    <location>
        <begin position="413"/>
        <end position="496"/>
    </location>
</feature>
<evidence type="ECO:0000256" key="9">
    <source>
        <dbReference type="ARBA" id="ARBA00022884"/>
    </source>
</evidence>
<evidence type="ECO:0000256" key="2">
    <source>
        <dbReference type="ARBA" id="ARBA00008115"/>
    </source>
</evidence>